<evidence type="ECO:0000313" key="1">
    <source>
        <dbReference type="EMBL" id="CDW39055.1"/>
    </source>
</evidence>
<feature type="non-terminal residue" evidence="1">
    <location>
        <position position="63"/>
    </location>
</feature>
<organism evidence="1">
    <name type="scientific">Lepeophtheirus salmonis</name>
    <name type="common">Salmon louse</name>
    <name type="synonym">Caligus salmonis</name>
    <dbReference type="NCBI Taxonomy" id="72036"/>
    <lineage>
        <taxon>Eukaryota</taxon>
        <taxon>Metazoa</taxon>
        <taxon>Ecdysozoa</taxon>
        <taxon>Arthropoda</taxon>
        <taxon>Crustacea</taxon>
        <taxon>Multicrustacea</taxon>
        <taxon>Hexanauplia</taxon>
        <taxon>Copepoda</taxon>
        <taxon>Siphonostomatoida</taxon>
        <taxon>Caligidae</taxon>
        <taxon>Lepeophtheirus</taxon>
    </lineage>
</organism>
<dbReference type="AlphaFoldDB" id="A0A0K2ULV4"/>
<dbReference type="EMBL" id="HACA01021694">
    <property type="protein sequence ID" value="CDW39055.1"/>
    <property type="molecule type" value="Transcribed_RNA"/>
</dbReference>
<name>A0A0K2ULV4_LEPSM</name>
<protein>
    <submittedName>
        <fullName evidence="1">Uncharacterized protein</fullName>
    </submittedName>
</protein>
<reference evidence="1" key="1">
    <citation type="submission" date="2014-05" db="EMBL/GenBank/DDBJ databases">
        <authorList>
            <person name="Chronopoulou M."/>
        </authorList>
    </citation>
    <scope>NUCLEOTIDE SEQUENCE</scope>
    <source>
        <tissue evidence="1">Whole organism</tissue>
    </source>
</reference>
<proteinExistence type="predicted"/>
<accession>A0A0K2ULV4</accession>
<sequence>MHLSFNPYPFYLFSVQRDLSNNNIHFISSVLHLLIYFRPQRCFFPSPICKSTHNISSKFLKLK</sequence>